<dbReference type="Gene3D" id="3.80.10.10">
    <property type="entry name" value="Ribonuclease Inhibitor"/>
    <property type="match status" value="1"/>
</dbReference>
<reference evidence="1 2" key="1">
    <citation type="submission" date="2016-07" db="EMBL/GenBank/DDBJ databases">
        <title>Pervasive Adenine N6-methylation of Active Genes in Fungi.</title>
        <authorList>
            <consortium name="DOE Joint Genome Institute"/>
            <person name="Mondo S.J."/>
            <person name="Dannebaum R.O."/>
            <person name="Kuo R.C."/>
            <person name="Labutti K."/>
            <person name="Haridas S."/>
            <person name="Kuo A."/>
            <person name="Salamov A."/>
            <person name="Ahrendt S.R."/>
            <person name="Lipzen A."/>
            <person name="Sullivan W."/>
            <person name="Andreopoulos W.B."/>
            <person name="Clum A."/>
            <person name="Lindquist E."/>
            <person name="Daum C."/>
            <person name="Ramamoorthy G.K."/>
            <person name="Gryganskyi A."/>
            <person name="Culley D."/>
            <person name="Magnuson J.K."/>
            <person name="James T.Y."/>
            <person name="O'Malley M.A."/>
            <person name="Stajich J.E."/>
            <person name="Spatafora J.W."/>
            <person name="Visel A."/>
            <person name="Grigoriev I.V."/>
        </authorList>
    </citation>
    <scope>NUCLEOTIDE SEQUENCE [LARGE SCALE GENOMIC DNA]</scope>
    <source>
        <strain evidence="1 2">CBS 931.73</strain>
    </source>
</reference>
<sequence>MVKRKPHQLQKLTLLECPLLDTLNTSDTALVSLASLDIRQRVFGSSVSRKIHELCPNIVQLRITALLVDDAAVAKLIVHMKQNTLNKLRINGTLKSISLITHSLVQHHLESFEGFSIDMNPGDIQEDVVDPSVNSGILLLSRLPNLKSLTLKGMYVNTEMVTDIGQQCTKLSSIHLSGPYVATGAAEILITKLGKRLTELTLNIEERCLGRVLLLLSKHCPNLQKLDIGGMEFDCAQIIKLAMTCPQLSHVVLGHPLYAPTMAYNEMVRSLTANCSRLEYLNLYRVYLGPQIVRHLLGHSSLKKVILPIPLLHSPAFNQEVIQCKTALLGEQGVFELAGTGARVITISSGLIGTACR</sequence>
<comment type="caution">
    <text evidence="1">The sequence shown here is derived from an EMBL/GenBank/DDBJ whole genome shotgun (WGS) entry which is preliminary data.</text>
</comment>
<gene>
    <name evidence="1" type="ORF">K493DRAFT_405111</name>
</gene>
<dbReference type="GO" id="GO:0031146">
    <property type="term" value="P:SCF-dependent proteasomal ubiquitin-dependent protein catabolic process"/>
    <property type="evidence" value="ECO:0007669"/>
    <property type="project" value="TreeGrafter"/>
</dbReference>
<organism evidence="1 2">
    <name type="scientific">Basidiobolus meristosporus CBS 931.73</name>
    <dbReference type="NCBI Taxonomy" id="1314790"/>
    <lineage>
        <taxon>Eukaryota</taxon>
        <taxon>Fungi</taxon>
        <taxon>Fungi incertae sedis</taxon>
        <taxon>Zoopagomycota</taxon>
        <taxon>Entomophthoromycotina</taxon>
        <taxon>Basidiobolomycetes</taxon>
        <taxon>Basidiobolales</taxon>
        <taxon>Basidiobolaceae</taxon>
        <taxon>Basidiobolus</taxon>
    </lineage>
</organism>
<dbReference type="GO" id="GO:0019005">
    <property type="term" value="C:SCF ubiquitin ligase complex"/>
    <property type="evidence" value="ECO:0007669"/>
    <property type="project" value="TreeGrafter"/>
</dbReference>
<dbReference type="InterPro" id="IPR032675">
    <property type="entry name" value="LRR_dom_sf"/>
</dbReference>
<evidence type="ECO:0000313" key="1">
    <source>
        <dbReference type="EMBL" id="ORY03004.1"/>
    </source>
</evidence>
<dbReference type="PANTHER" id="PTHR13318">
    <property type="entry name" value="PARTNER OF PAIRED, ISOFORM B-RELATED"/>
    <property type="match status" value="1"/>
</dbReference>
<dbReference type="SUPFAM" id="SSF52047">
    <property type="entry name" value="RNI-like"/>
    <property type="match status" value="1"/>
</dbReference>
<dbReference type="InParanoid" id="A0A1Y1YYR1"/>
<evidence type="ECO:0000313" key="2">
    <source>
        <dbReference type="Proteomes" id="UP000193498"/>
    </source>
</evidence>
<keyword evidence="2" id="KW-1185">Reference proteome</keyword>
<dbReference type="EMBL" id="MCFE01000051">
    <property type="protein sequence ID" value="ORY03004.1"/>
    <property type="molecule type" value="Genomic_DNA"/>
</dbReference>
<dbReference type="AlphaFoldDB" id="A0A1Y1YYR1"/>
<proteinExistence type="predicted"/>
<name>A0A1Y1YYR1_9FUNG</name>
<protein>
    <recommendedName>
        <fullName evidence="3">RNI-like protein</fullName>
    </recommendedName>
</protein>
<evidence type="ECO:0008006" key="3">
    <source>
        <dbReference type="Google" id="ProtNLM"/>
    </source>
</evidence>
<accession>A0A1Y1YYR1</accession>
<dbReference type="Proteomes" id="UP000193498">
    <property type="component" value="Unassembled WGS sequence"/>
</dbReference>